<sequence>MLQTFSKIFKPRSNIYVNGLKMLIEYELPGVKKDDISIDCNESHLILKAKKRPTHEKSSELTQVRSERTFGNFERIFELPEEADLQNIDARLSDGVLSVTIPRKPSLKRQVVIN</sequence>
<evidence type="ECO:0000256" key="1">
    <source>
        <dbReference type="ARBA" id="ARBA00023016"/>
    </source>
</evidence>
<evidence type="ECO:0000313" key="5">
    <source>
        <dbReference type="EMBL" id="KAK8887099.1"/>
    </source>
</evidence>
<dbReference type="CDD" id="cd06464">
    <property type="entry name" value="ACD_sHsps-like"/>
    <property type="match status" value="1"/>
</dbReference>
<gene>
    <name evidence="5" type="ORF">M9Y10_038135</name>
</gene>
<accession>A0ABR2K7K9</accession>
<name>A0ABR2K7K9_9EUKA</name>
<evidence type="ECO:0000256" key="2">
    <source>
        <dbReference type="PROSITE-ProRule" id="PRU00285"/>
    </source>
</evidence>
<feature type="domain" description="SHSP" evidence="4">
    <location>
        <begin position="3"/>
        <end position="114"/>
    </location>
</feature>
<dbReference type="InterPro" id="IPR031107">
    <property type="entry name" value="Small_HSP"/>
</dbReference>
<evidence type="ECO:0000313" key="6">
    <source>
        <dbReference type="Proteomes" id="UP001470230"/>
    </source>
</evidence>
<evidence type="ECO:0000256" key="3">
    <source>
        <dbReference type="RuleBase" id="RU003616"/>
    </source>
</evidence>
<dbReference type="InterPro" id="IPR002068">
    <property type="entry name" value="A-crystallin/Hsp20_dom"/>
</dbReference>
<dbReference type="Pfam" id="PF00011">
    <property type="entry name" value="HSP20"/>
    <property type="match status" value="1"/>
</dbReference>
<keyword evidence="6" id="KW-1185">Reference proteome</keyword>
<comment type="similarity">
    <text evidence="2 3">Belongs to the small heat shock protein (HSP20) family.</text>
</comment>
<organism evidence="5 6">
    <name type="scientific">Tritrichomonas musculus</name>
    <dbReference type="NCBI Taxonomy" id="1915356"/>
    <lineage>
        <taxon>Eukaryota</taxon>
        <taxon>Metamonada</taxon>
        <taxon>Parabasalia</taxon>
        <taxon>Tritrichomonadida</taxon>
        <taxon>Tritrichomonadidae</taxon>
        <taxon>Tritrichomonas</taxon>
    </lineage>
</organism>
<comment type="caution">
    <text evidence="5">The sequence shown here is derived from an EMBL/GenBank/DDBJ whole genome shotgun (WGS) entry which is preliminary data.</text>
</comment>
<protein>
    <recommendedName>
        <fullName evidence="4">SHSP domain-containing protein</fullName>
    </recommendedName>
</protein>
<dbReference type="EMBL" id="JAPFFF010000006">
    <property type="protein sequence ID" value="KAK8887099.1"/>
    <property type="molecule type" value="Genomic_DNA"/>
</dbReference>
<dbReference type="PROSITE" id="PS01031">
    <property type="entry name" value="SHSP"/>
    <property type="match status" value="1"/>
</dbReference>
<reference evidence="5 6" key="1">
    <citation type="submission" date="2024-04" db="EMBL/GenBank/DDBJ databases">
        <title>Tritrichomonas musculus Genome.</title>
        <authorList>
            <person name="Alves-Ferreira E."/>
            <person name="Grigg M."/>
            <person name="Lorenzi H."/>
            <person name="Galac M."/>
        </authorList>
    </citation>
    <scope>NUCLEOTIDE SEQUENCE [LARGE SCALE GENOMIC DNA]</scope>
    <source>
        <strain evidence="5 6">EAF2021</strain>
    </source>
</reference>
<dbReference type="Gene3D" id="2.60.40.790">
    <property type="match status" value="1"/>
</dbReference>
<proteinExistence type="inferred from homology"/>
<dbReference type="Proteomes" id="UP001470230">
    <property type="component" value="Unassembled WGS sequence"/>
</dbReference>
<keyword evidence="1" id="KW-0346">Stress response</keyword>
<dbReference type="InterPro" id="IPR008978">
    <property type="entry name" value="HSP20-like_chaperone"/>
</dbReference>
<dbReference type="SUPFAM" id="SSF49764">
    <property type="entry name" value="HSP20-like chaperones"/>
    <property type="match status" value="1"/>
</dbReference>
<evidence type="ECO:0000259" key="4">
    <source>
        <dbReference type="PROSITE" id="PS01031"/>
    </source>
</evidence>
<dbReference type="PANTHER" id="PTHR11527">
    <property type="entry name" value="HEAT-SHOCK PROTEIN 20 FAMILY MEMBER"/>
    <property type="match status" value="1"/>
</dbReference>